<dbReference type="InterPro" id="IPR051604">
    <property type="entry name" value="Ergot_Alk_Oxidoreductase"/>
</dbReference>
<organism evidence="2 3">
    <name type="scientific">Streptomyces atriruber</name>
    <dbReference type="NCBI Taxonomy" id="545121"/>
    <lineage>
        <taxon>Bacteria</taxon>
        <taxon>Bacillati</taxon>
        <taxon>Actinomycetota</taxon>
        <taxon>Actinomycetes</taxon>
        <taxon>Kitasatosporales</taxon>
        <taxon>Streptomycetaceae</taxon>
        <taxon>Streptomyces</taxon>
    </lineage>
</organism>
<evidence type="ECO:0000313" key="3">
    <source>
        <dbReference type="Proteomes" id="UP001551176"/>
    </source>
</evidence>
<evidence type="ECO:0000256" key="1">
    <source>
        <dbReference type="SAM" id="MobiDB-lite"/>
    </source>
</evidence>
<feature type="compositionally biased region" description="Low complexity" evidence="1">
    <location>
        <begin position="41"/>
        <end position="59"/>
    </location>
</feature>
<proteinExistence type="predicted"/>
<comment type="caution">
    <text evidence="2">The sequence shown here is derived from an EMBL/GenBank/DDBJ whole genome shotgun (WGS) entry which is preliminary data.</text>
</comment>
<gene>
    <name evidence="2" type="ORF">ABZ921_05375</name>
</gene>
<dbReference type="SUPFAM" id="SSF51735">
    <property type="entry name" value="NAD(P)-binding Rossmann-fold domains"/>
    <property type="match status" value="1"/>
</dbReference>
<protein>
    <submittedName>
        <fullName evidence="2">Ergot alkaloid biosynthesis protein</fullName>
    </submittedName>
</protein>
<dbReference type="Proteomes" id="UP001551176">
    <property type="component" value="Unassembled WGS sequence"/>
</dbReference>
<name>A0ABV3BGB5_9ACTN</name>
<dbReference type="Gene3D" id="3.40.50.720">
    <property type="entry name" value="NAD(P)-binding Rossmann-like Domain"/>
    <property type="match status" value="1"/>
</dbReference>
<feature type="compositionally biased region" description="Polar residues" evidence="1">
    <location>
        <begin position="29"/>
        <end position="39"/>
    </location>
</feature>
<dbReference type="Gene3D" id="3.90.25.10">
    <property type="entry name" value="UDP-galactose 4-epimerase, domain 1"/>
    <property type="match status" value="1"/>
</dbReference>
<feature type="region of interest" description="Disordered" evidence="1">
    <location>
        <begin position="27"/>
        <end position="78"/>
    </location>
</feature>
<keyword evidence="3" id="KW-1185">Reference proteome</keyword>
<dbReference type="PANTHER" id="PTHR43162">
    <property type="match status" value="1"/>
</dbReference>
<evidence type="ECO:0000313" key="2">
    <source>
        <dbReference type="EMBL" id="MEU6820038.1"/>
    </source>
</evidence>
<dbReference type="RefSeq" id="WP_359345068.1">
    <property type="nucleotide sequence ID" value="NZ_JBEYXV010000002.1"/>
</dbReference>
<dbReference type="PANTHER" id="PTHR43162:SF1">
    <property type="entry name" value="PRESTALK A DIFFERENTIATION PROTEIN A"/>
    <property type="match status" value="1"/>
</dbReference>
<sequence length="323" mass="33963">MNETPRILVLGASGNTGGAVVKTLRASGAPSTGTQSPGVPSTGVLSSGASSSGVSSSGVPIRTTSTKDVRSTGTTRTDTGTDHVRFDWSDPDTYATAVAGVDRIYLIAPVGVADPVPPVEAFLAEARRAGVRRTVFLSSSAVRTGDPGLGQVASLVQSVMPEWAVLRPSWFMQNFVGRHPLAEAIRSSREFVTAAGDGKQAFVDAGDIGATAAALLVDDVAHNGEFYVTGPESISYDDAAAVLTEATGEPIRHIAVSVEQRVRQYVDSGYPADFSASLAGLDDLIRTGQNDFVADTVNRFTGRPPRSLKEFMNEHRDKLLTPR</sequence>
<dbReference type="EMBL" id="JBEYXV010000002">
    <property type="protein sequence ID" value="MEU6820038.1"/>
    <property type="molecule type" value="Genomic_DNA"/>
</dbReference>
<accession>A0ABV3BGB5</accession>
<reference evidence="2 3" key="1">
    <citation type="submission" date="2024-06" db="EMBL/GenBank/DDBJ databases">
        <title>The Natural Products Discovery Center: Release of the First 8490 Sequenced Strains for Exploring Actinobacteria Biosynthetic Diversity.</title>
        <authorList>
            <person name="Kalkreuter E."/>
            <person name="Kautsar S.A."/>
            <person name="Yang D."/>
            <person name="Bader C.D."/>
            <person name="Teijaro C.N."/>
            <person name="Fluegel L."/>
            <person name="Davis C.M."/>
            <person name="Simpson J.R."/>
            <person name="Lauterbach L."/>
            <person name="Steele A.D."/>
            <person name="Gui C."/>
            <person name="Meng S."/>
            <person name="Li G."/>
            <person name="Viehrig K."/>
            <person name="Ye F."/>
            <person name="Su P."/>
            <person name="Kiefer A.F."/>
            <person name="Nichols A."/>
            <person name="Cepeda A.J."/>
            <person name="Yan W."/>
            <person name="Fan B."/>
            <person name="Jiang Y."/>
            <person name="Adhikari A."/>
            <person name="Zheng C.-J."/>
            <person name="Schuster L."/>
            <person name="Cowan T.M."/>
            <person name="Smanski M.J."/>
            <person name="Chevrette M.G."/>
            <person name="De Carvalho L.P.S."/>
            <person name="Shen B."/>
        </authorList>
    </citation>
    <scope>NUCLEOTIDE SEQUENCE [LARGE SCALE GENOMIC DNA]</scope>
    <source>
        <strain evidence="2 3">NPDC046838</strain>
    </source>
</reference>
<dbReference type="InterPro" id="IPR036291">
    <property type="entry name" value="NAD(P)-bd_dom_sf"/>
</dbReference>